<gene>
    <name evidence="3" type="ORF">TrCOL_g2284</name>
</gene>
<evidence type="ECO:0000256" key="2">
    <source>
        <dbReference type="SAM" id="SignalP"/>
    </source>
</evidence>
<feature type="chain" id="PRO_5040938428" evidence="2">
    <location>
        <begin position="20"/>
        <end position="167"/>
    </location>
</feature>
<comment type="caution">
    <text evidence="3">The sequence shown here is derived from an EMBL/GenBank/DDBJ whole genome shotgun (WGS) entry which is preliminary data.</text>
</comment>
<dbReference type="EMBL" id="BRYA01001478">
    <property type="protein sequence ID" value="GMI44355.1"/>
    <property type="molecule type" value="Genomic_DNA"/>
</dbReference>
<evidence type="ECO:0000313" key="3">
    <source>
        <dbReference type="EMBL" id="GMI44355.1"/>
    </source>
</evidence>
<dbReference type="OrthoDB" id="196427at2759"/>
<accession>A0A9W7GI76</accession>
<organism evidence="3 4">
    <name type="scientific">Triparma columacea</name>
    <dbReference type="NCBI Taxonomy" id="722753"/>
    <lineage>
        <taxon>Eukaryota</taxon>
        <taxon>Sar</taxon>
        <taxon>Stramenopiles</taxon>
        <taxon>Ochrophyta</taxon>
        <taxon>Bolidophyceae</taxon>
        <taxon>Parmales</taxon>
        <taxon>Triparmaceae</taxon>
        <taxon>Triparma</taxon>
    </lineage>
</organism>
<keyword evidence="4" id="KW-1185">Reference proteome</keyword>
<proteinExistence type="predicted"/>
<reference evidence="4" key="1">
    <citation type="journal article" date="2023" name="Commun. Biol.">
        <title>Genome analysis of Parmales, the sister group of diatoms, reveals the evolutionary specialization of diatoms from phago-mixotrophs to photoautotrophs.</title>
        <authorList>
            <person name="Ban H."/>
            <person name="Sato S."/>
            <person name="Yoshikawa S."/>
            <person name="Yamada K."/>
            <person name="Nakamura Y."/>
            <person name="Ichinomiya M."/>
            <person name="Sato N."/>
            <person name="Blanc-Mathieu R."/>
            <person name="Endo H."/>
            <person name="Kuwata A."/>
            <person name="Ogata H."/>
        </authorList>
    </citation>
    <scope>NUCLEOTIDE SEQUENCE [LARGE SCALE GENOMIC DNA]</scope>
</reference>
<keyword evidence="2" id="KW-0732">Signal</keyword>
<feature type="compositionally biased region" description="Basic and acidic residues" evidence="1">
    <location>
        <begin position="80"/>
        <end position="89"/>
    </location>
</feature>
<evidence type="ECO:0000256" key="1">
    <source>
        <dbReference type="SAM" id="MobiDB-lite"/>
    </source>
</evidence>
<dbReference type="Proteomes" id="UP001165065">
    <property type="component" value="Unassembled WGS sequence"/>
</dbReference>
<sequence>MKLPLGPLIVLLTSPSVSCYFSVRQKVACDICSNAVTDCNQYNPDPLMFNATRPDPHKMGSLIVCDASEEEIWTTQGKFKVGDQEHQPPEGRVGCPCNPDEPDGPSCRRQSQQEGKLDFARDKICKVLSKKGMPTDQGDEACTEWMGKVVPNSQGGDVPDCKDRFED</sequence>
<protein>
    <submittedName>
        <fullName evidence="3">Uncharacterized protein</fullName>
    </submittedName>
</protein>
<feature type="signal peptide" evidence="2">
    <location>
        <begin position="1"/>
        <end position="19"/>
    </location>
</feature>
<feature type="region of interest" description="Disordered" evidence="1">
    <location>
        <begin position="80"/>
        <end position="117"/>
    </location>
</feature>
<evidence type="ECO:0000313" key="4">
    <source>
        <dbReference type="Proteomes" id="UP001165065"/>
    </source>
</evidence>
<dbReference type="AlphaFoldDB" id="A0A9W7GI76"/>
<name>A0A9W7GI76_9STRA</name>